<dbReference type="Gene3D" id="3.20.20.80">
    <property type="entry name" value="Glycosidases"/>
    <property type="match status" value="1"/>
</dbReference>
<dbReference type="EMBL" id="CP016770">
    <property type="protein sequence ID" value="ASY11646.1"/>
    <property type="molecule type" value="Genomic_DNA"/>
</dbReference>
<keyword evidence="6 8" id="KW-0326">Glycosidase</keyword>
<evidence type="ECO:0000313" key="12">
    <source>
        <dbReference type="Proteomes" id="UP000217216"/>
    </source>
</evidence>
<feature type="chain" id="PRO_5041925638" description="cellulase" evidence="9">
    <location>
        <begin position="26"/>
        <end position="390"/>
    </location>
</feature>
<dbReference type="PANTHER" id="PTHR35923">
    <property type="entry name" value="MAJOR EXTRACELLULAR ENDOGLUCANASE"/>
    <property type="match status" value="1"/>
</dbReference>
<dbReference type="GeneID" id="300656787"/>
<sequence>MRSKLVAIAIVSTVVASLTPPVAHAVTNPKFPLSTKGNQIVDAAGQRVIWQGVNWYGMENEAATLIGLNARDYKLMLKQIRQTGFNAIRVPFSMQTVAKGPEVSGVADYIGSNKELKGKSPMEVLDAVIIEAEKLGLMIILDNHSQADQGYRNDLWYGQAGFTEDMWVSMWRDLAIRYKNSPNVVGFDLKNEPHGKATWGDGAETDWRRAAERAGQEIQSVNSNPLIIVEGIENQVVGGQQLSGHWWGGNLEGVRKNPVVLPVANKIVYSTHEYGPEVSPQPWLVSKNLEKNLLDRWNKGFGYIHDQNIAPILIGEFGAIDYSTKTISGRWMKAFTDYLGKKGMSWTYWAWNPGSGDTGGLLTTDLVTLEKSKMPTILKLIKVQQKLLKK</sequence>
<reference evidence="11 12" key="1">
    <citation type="submission" date="2016-07" db="EMBL/GenBank/DDBJ databases">
        <title>High microdiversification within the ubiquitous acI lineage of Actinobacteria.</title>
        <authorList>
            <person name="Neuenschwander S.M."/>
            <person name="Salcher M."/>
            <person name="Ghai R."/>
            <person name="Pernthaler J."/>
        </authorList>
    </citation>
    <scope>NUCLEOTIDE SEQUENCE [LARGE SCALE GENOMIC DNA]</scope>
    <source>
        <strain evidence="11">MMS-21-155</strain>
    </source>
</reference>
<evidence type="ECO:0000256" key="6">
    <source>
        <dbReference type="ARBA" id="ARBA00023295"/>
    </source>
</evidence>
<protein>
    <recommendedName>
        <fullName evidence="2">cellulase</fullName>
        <ecNumber evidence="2">3.2.1.4</ecNumber>
    </recommendedName>
</protein>
<evidence type="ECO:0000256" key="8">
    <source>
        <dbReference type="RuleBase" id="RU361153"/>
    </source>
</evidence>
<dbReference type="KEGG" id="plak:A1s21155_01330"/>
<dbReference type="RefSeq" id="WP_095675806.1">
    <property type="nucleotide sequence ID" value="NZ_CP016770.1"/>
</dbReference>
<dbReference type="Proteomes" id="UP000217216">
    <property type="component" value="Chromosome"/>
</dbReference>
<evidence type="ECO:0000256" key="7">
    <source>
        <dbReference type="ARBA" id="ARBA00023326"/>
    </source>
</evidence>
<dbReference type="GO" id="GO:0008810">
    <property type="term" value="F:cellulase activity"/>
    <property type="evidence" value="ECO:0007669"/>
    <property type="project" value="UniProtKB-EC"/>
</dbReference>
<dbReference type="PROSITE" id="PS00659">
    <property type="entry name" value="GLYCOSYL_HYDROL_F5"/>
    <property type="match status" value="1"/>
</dbReference>
<keyword evidence="4" id="KW-0136">Cellulose degradation</keyword>
<feature type="domain" description="Glycoside hydrolase family 5" evidence="10">
    <location>
        <begin position="41"/>
        <end position="354"/>
    </location>
</feature>
<evidence type="ECO:0000259" key="10">
    <source>
        <dbReference type="Pfam" id="PF00150"/>
    </source>
</evidence>
<evidence type="ECO:0000256" key="5">
    <source>
        <dbReference type="ARBA" id="ARBA00023277"/>
    </source>
</evidence>
<comment type="catalytic activity">
    <reaction evidence="1">
        <text>Endohydrolysis of (1-&gt;4)-beta-D-glucosidic linkages in cellulose, lichenin and cereal beta-D-glucans.</text>
        <dbReference type="EC" id="3.2.1.4"/>
    </reaction>
</comment>
<keyword evidence="5" id="KW-0119">Carbohydrate metabolism</keyword>
<evidence type="ECO:0000256" key="3">
    <source>
        <dbReference type="ARBA" id="ARBA00022801"/>
    </source>
</evidence>
<evidence type="ECO:0000256" key="1">
    <source>
        <dbReference type="ARBA" id="ARBA00000966"/>
    </source>
</evidence>
<keyword evidence="9" id="KW-0732">Signal</keyword>
<dbReference type="InterPro" id="IPR017853">
    <property type="entry name" value="GH"/>
</dbReference>
<evidence type="ECO:0000256" key="2">
    <source>
        <dbReference type="ARBA" id="ARBA00012601"/>
    </source>
</evidence>
<dbReference type="PANTHER" id="PTHR35923:SF2">
    <property type="entry name" value="ENDOGLUCANASE"/>
    <property type="match status" value="1"/>
</dbReference>
<dbReference type="Pfam" id="PF00150">
    <property type="entry name" value="Cellulase"/>
    <property type="match status" value="1"/>
</dbReference>
<name>A0AAD0E5A4_9ACTN</name>
<keyword evidence="12" id="KW-1185">Reference proteome</keyword>
<keyword evidence="7" id="KW-0624">Polysaccharide degradation</keyword>
<evidence type="ECO:0000256" key="9">
    <source>
        <dbReference type="SAM" id="SignalP"/>
    </source>
</evidence>
<dbReference type="AlphaFoldDB" id="A0AAD0E5A4"/>
<proteinExistence type="inferred from homology"/>
<comment type="similarity">
    <text evidence="8">Belongs to the glycosyl hydrolase 5 (cellulase A) family.</text>
</comment>
<dbReference type="EC" id="3.2.1.4" evidence="2"/>
<dbReference type="InterPro" id="IPR001547">
    <property type="entry name" value="Glyco_hydro_5"/>
</dbReference>
<evidence type="ECO:0000313" key="11">
    <source>
        <dbReference type="EMBL" id="ASY11646.1"/>
    </source>
</evidence>
<dbReference type="GO" id="GO:0030245">
    <property type="term" value="P:cellulose catabolic process"/>
    <property type="evidence" value="ECO:0007669"/>
    <property type="project" value="UniProtKB-KW"/>
</dbReference>
<evidence type="ECO:0000256" key="4">
    <source>
        <dbReference type="ARBA" id="ARBA00023001"/>
    </source>
</evidence>
<organism evidence="11 12">
    <name type="scientific">Candidatus Planktophila dulcis</name>
    <dbReference type="NCBI Taxonomy" id="1884914"/>
    <lineage>
        <taxon>Bacteria</taxon>
        <taxon>Bacillati</taxon>
        <taxon>Actinomycetota</taxon>
        <taxon>Actinomycetes</taxon>
        <taxon>Candidatus Nanopelagicales</taxon>
        <taxon>Candidatus Nanopelagicaceae</taxon>
        <taxon>Candidatus Planktophila</taxon>
    </lineage>
</organism>
<dbReference type="SUPFAM" id="SSF51445">
    <property type="entry name" value="(Trans)glycosidases"/>
    <property type="match status" value="1"/>
</dbReference>
<gene>
    <name evidence="11" type="ORF">A1s21155_01330</name>
</gene>
<dbReference type="InterPro" id="IPR018087">
    <property type="entry name" value="Glyco_hydro_5_CS"/>
</dbReference>
<accession>A0AAD0E5A4</accession>
<keyword evidence="3 8" id="KW-0378">Hydrolase</keyword>
<feature type="signal peptide" evidence="9">
    <location>
        <begin position="1"/>
        <end position="25"/>
    </location>
</feature>